<reference evidence="1 2" key="1">
    <citation type="submission" date="2023-07" db="EMBL/GenBank/DDBJ databases">
        <title>Genomic Encyclopedia of Type Strains, Phase IV (KMG-IV): sequencing the most valuable type-strain genomes for metagenomic binning, comparative biology and taxonomic classification.</title>
        <authorList>
            <person name="Goeker M."/>
        </authorList>
    </citation>
    <scope>NUCLEOTIDE SEQUENCE [LARGE SCALE GENOMIC DNA]</scope>
    <source>
        <strain evidence="1 2">DSM 18695</strain>
    </source>
</reference>
<dbReference type="EMBL" id="JAUSVS010000008">
    <property type="protein sequence ID" value="MDQ0465748.1"/>
    <property type="molecule type" value="Genomic_DNA"/>
</dbReference>
<comment type="caution">
    <text evidence="1">The sequence shown here is derived from an EMBL/GenBank/DDBJ whole genome shotgun (WGS) entry which is preliminary data.</text>
</comment>
<gene>
    <name evidence="1" type="ORF">QO010_003540</name>
</gene>
<keyword evidence="2" id="KW-1185">Reference proteome</keyword>
<proteinExistence type="predicted"/>
<evidence type="ECO:0000313" key="2">
    <source>
        <dbReference type="Proteomes" id="UP001228905"/>
    </source>
</evidence>
<name>A0ABU0IX29_9CAUL</name>
<evidence type="ECO:0000313" key="1">
    <source>
        <dbReference type="EMBL" id="MDQ0465748.1"/>
    </source>
</evidence>
<sequence length="243" mass="26084">MTGASTRFRGFTLPLTLALAFSIMAVASGLTGMVTVRAKAARQRDNDVYARITLESAVQAGLARLEAAGVPQTDRWESVESLNGRTVRLTFMAVRYSADINDDPPETVVAAIPNPALQAMAVKALTTPGDPPSRAHFMRLRDFLTAAGAQGSAEDCLRGLLTLGRQTGAPDPRPARTALRPEAVALLPGDTVVVRAALGSAKYQDVLWERVRFTGQKGVAWHIHDWRQLRLAPDAHLCPPPAA</sequence>
<accession>A0ABU0IX29</accession>
<protein>
    <submittedName>
        <fullName evidence="1">Uncharacterized protein</fullName>
    </submittedName>
</protein>
<dbReference type="Proteomes" id="UP001228905">
    <property type="component" value="Unassembled WGS sequence"/>
</dbReference>
<dbReference type="RefSeq" id="WP_307351336.1">
    <property type="nucleotide sequence ID" value="NZ_JAUSVS010000008.1"/>
</dbReference>
<organism evidence="1 2">
    <name type="scientific">Caulobacter ginsengisoli</name>
    <dbReference type="NCBI Taxonomy" id="400775"/>
    <lineage>
        <taxon>Bacteria</taxon>
        <taxon>Pseudomonadati</taxon>
        <taxon>Pseudomonadota</taxon>
        <taxon>Alphaproteobacteria</taxon>
        <taxon>Caulobacterales</taxon>
        <taxon>Caulobacteraceae</taxon>
        <taxon>Caulobacter</taxon>
    </lineage>
</organism>